<dbReference type="CDD" id="cd13280">
    <property type="entry name" value="PH_SIP3"/>
    <property type="match status" value="1"/>
</dbReference>
<feature type="transmembrane region" description="Helical" evidence="6">
    <location>
        <begin position="1128"/>
        <end position="1146"/>
    </location>
</feature>
<dbReference type="SUPFAM" id="SSF50729">
    <property type="entry name" value="PH domain-like"/>
    <property type="match status" value="1"/>
</dbReference>
<dbReference type="EMBL" id="JBEVYD010000011">
    <property type="protein sequence ID" value="KAL3229688.1"/>
    <property type="molecule type" value="Genomic_DNA"/>
</dbReference>
<evidence type="ECO:0000313" key="10">
    <source>
        <dbReference type="Proteomes" id="UP001623330"/>
    </source>
</evidence>
<dbReference type="Gene3D" id="2.30.29.30">
    <property type="entry name" value="Pleckstrin-homology domain (PH domain)/Phosphotyrosine-binding domain (PTB)"/>
    <property type="match status" value="1"/>
</dbReference>
<accession>A0ABR4NNW1</accession>
<evidence type="ECO:0000259" key="8">
    <source>
        <dbReference type="PROSITE" id="PS51778"/>
    </source>
</evidence>
<evidence type="ECO:0000256" key="6">
    <source>
        <dbReference type="SAM" id="Phobius"/>
    </source>
</evidence>
<organism evidence="9 10">
    <name type="scientific">Nakaseomyces bracarensis</name>
    <dbReference type="NCBI Taxonomy" id="273131"/>
    <lineage>
        <taxon>Eukaryota</taxon>
        <taxon>Fungi</taxon>
        <taxon>Dikarya</taxon>
        <taxon>Ascomycota</taxon>
        <taxon>Saccharomycotina</taxon>
        <taxon>Saccharomycetes</taxon>
        <taxon>Saccharomycetales</taxon>
        <taxon>Saccharomycetaceae</taxon>
        <taxon>Nakaseomyces</taxon>
    </lineage>
</organism>
<dbReference type="InterPro" id="IPR011993">
    <property type="entry name" value="PH-like_dom_sf"/>
</dbReference>
<evidence type="ECO:0000256" key="4">
    <source>
        <dbReference type="ARBA" id="ARBA00023136"/>
    </source>
</evidence>
<sequence>MTSADMPATPGTKRESPSNVAQIQMNTVLLSEAAMDSPSFRATVNYFDSRVKYLDEWINDTTLNLQNKYKPALTEFKKVQKSLLQQLLPDPNMVSNGMLINQAFTPTLIDSFNRDFNHLAANLLSIVMGDETACNKFTSMLSKLKKDSIVQYIERKNTFDYFQQKFDGSISKYSSIESTKTVASSFDSSSNTSNSELASRVVDVDPALLRDEHLKLFDSRKEYLKASLDLVGAMSSLKFKLDKMLVDIIDELSSKNTITINDDSMNVEGIELGRRTIDLSPNISTYLKDYKRWVNDVIDASQVLENNMEKTIIATYTRTVKNNGPSKDLQDYNKSIAVRSIEHIVGPKLGTPQKTIAPSTMPSKSGWLYMKTYSTSMPRKEMWVRRWCFLQGTVFGMFSLSPSKTYVEESDKFGIFLTSIKYLPNHSRNFCFELKIIGKDNPESDVLERSKDIDIIFQAEDFKELKSWIMTFHNSKKFIMSQDQKGLQYEVAFKRFSPQYMEFASRANTTMDRLLTSDDNDTLSSKSGSRNLRDCLSKFLSSEELKIVKEHKSFLFEFVGTPLATEETRLALLSNLLTSDHSFPNAVLANLWGSTSWNDVSHFVDIGSEKTPILKTLPPINENLADIGYPNYYSRSLKIADVQFRTIFYSNNRHSYDIPKQFLLLRFGSIWQPNGKQKFAAICYASKDYFHVYMNCLGFTYAGRISFEDVLDVEYSKKSETIHIIKHDGIKYDLHAYFTDPRCVTAKLKFLIENRLDDNPKNEGEVLVKFKQIDREFSQKSTNEKLKSYMGTGNIQGSQENQSLSRLNSSLWTINGSMVDLLKRRSELQKESFASYKYSYAIPCKGLLHLLFGQKSDAFPRALFLARKGTDYNVTQYWTQREMEDKTTQLVRKIQFQINRTSSFIYESAQSKEEYLALQIIVEQRMIKMIDNTYYEIDQDPIIVTFPNARPLKLQVKFVISERYDHDTDAASSLMLSTNHSDFMTYYKVEFIEDVDHEDNIVENPTMWEQFILGCVYKSTEYEFQLMKGVIQSYLSKMGNHGKLSKALKIGGKLGILNTIEKDTPPDKNEEKSAILSKRIRIDYTFSLLLKVSVKVVVFRITSLFFFGFRLFMNLLQIGGKTLQQINRVLLAGLVISIIFNTFLLGRSTINYWSVKRAEKSFKTHMDSPHNSNMQRALFVKDLDLLTDHLVNGYDNPVYKKFNEENYNNQLNNFRYKDTRQELAIRRNELLVELKILQNMEKELVKGDYRQFLINELNKCETVAIELPQVWESDESLIEYCSIAREEFSNMLSL</sequence>
<dbReference type="Proteomes" id="UP001623330">
    <property type="component" value="Unassembled WGS sequence"/>
</dbReference>
<dbReference type="InterPro" id="IPR031968">
    <property type="entry name" value="VASt"/>
</dbReference>
<dbReference type="InterPro" id="IPR042067">
    <property type="entry name" value="Sip3_PH"/>
</dbReference>
<feature type="domain" description="PH" evidence="7">
    <location>
        <begin position="361"/>
        <end position="477"/>
    </location>
</feature>
<comment type="subcellular location">
    <subcellularLocation>
        <location evidence="5">Endomembrane system</location>
        <topology evidence="5">Single-pass membrane protein</topology>
    </subcellularLocation>
    <subcellularLocation>
        <location evidence="1">Endoplasmic reticulum membrane</location>
    </subcellularLocation>
</comment>
<proteinExistence type="predicted"/>
<feature type="domain" description="VASt" evidence="8">
    <location>
        <begin position="831"/>
        <end position="1039"/>
    </location>
</feature>
<dbReference type="PROSITE" id="PS51778">
    <property type="entry name" value="VAST"/>
    <property type="match status" value="1"/>
</dbReference>
<gene>
    <name evidence="9" type="ORF">RNJ44_01824</name>
</gene>
<dbReference type="PROSITE" id="PS50003">
    <property type="entry name" value="PH_DOMAIN"/>
    <property type="match status" value="1"/>
</dbReference>
<dbReference type="SMART" id="SM00233">
    <property type="entry name" value="PH"/>
    <property type="match status" value="1"/>
</dbReference>
<evidence type="ECO:0000256" key="5">
    <source>
        <dbReference type="ARBA" id="ARBA00037847"/>
    </source>
</evidence>
<dbReference type="PANTHER" id="PTHR14248">
    <property type="entry name" value="CYCLIN Y, ISOFORM A"/>
    <property type="match status" value="1"/>
</dbReference>
<protein>
    <submittedName>
        <fullName evidence="9">Uncharacterized protein</fullName>
    </submittedName>
</protein>
<dbReference type="InterPro" id="IPR027267">
    <property type="entry name" value="AH/BAR_dom_sf"/>
</dbReference>
<evidence type="ECO:0000259" key="7">
    <source>
        <dbReference type="PROSITE" id="PS50003"/>
    </source>
</evidence>
<keyword evidence="4 6" id="KW-0472">Membrane</keyword>
<keyword evidence="2 6" id="KW-0812">Transmembrane</keyword>
<evidence type="ECO:0000256" key="3">
    <source>
        <dbReference type="ARBA" id="ARBA00022989"/>
    </source>
</evidence>
<dbReference type="SUPFAM" id="SSF103657">
    <property type="entry name" value="BAR/IMD domain-like"/>
    <property type="match status" value="1"/>
</dbReference>
<name>A0ABR4NNW1_9SACH</name>
<comment type="caution">
    <text evidence="9">The sequence shown here is derived from an EMBL/GenBank/DDBJ whole genome shotgun (WGS) entry which is preliminary data.</text>
</comment>
<keyword evidence="10" id="KW-1185">Reference proteome</keyword>
<reference evidence="9 10" key="1">
    <citation type="submission" date="2024-05" db="EMBL/GenBank/DDBJ databases">
        <title>Long read based assembly of the Candida bracarensis genome reveals expanded adhesin content.</title>
        <authorList>
            <person name="Marcet-Houben M."/>
            <person name="Ksiezopolska E."/>
            <person name="Gabaldon T."/>
        </authorList>
    </citation>
    <scope>NUCLEOTIDE SEQUENCE [LARGE SCALE GENOMIC DNA]</scope>
    <source>
        <strain evidence="9 10">CBM6</strain>
    </source>
</reference>
<dbReference type="InterPro" id="IPR001849">
    <property type="entry name" value="PH_domain"/>
</dbReference>
<feature type="transmembrane region" description="Helical" evidence="6">
    <location>
        <begin position="1097"/>
        <end position="1116"/>
    </location>
</feature>
<evidence type="ECO:0000313" key="9">
    <source>
        <dbReference type="EMBL" id="KAL3229688.1"/>
    </source>
</evidence>
<evidence type="ECO:0000256" key="2">
    <source>
        <dbReference type="ARBA" id="ARBA00022692"/>
    </source>
</evidence>
<dbReference type="Pfam" id="PF00169">
    <property type="entry name" value="PH"/>
    <property type="match status" value="1"/>
</dbReference>
<evidence type="ECO:0000256" key="1">
    <source>
        <dbReference type="ARBA" id="ARBA00004586"/>
    </source>
</evidence>
<keyword evidence="3 6" id="KW-1133">Transmembrane helix</keyword>
<dbReference type="Gene3D" id="1.20.1270.60">
    <property type="entry name" value="Arfaptin homology (AH) domain/BAR domain"/>
    <property type="match status" value="1"/>
</dbReference>